<dbReference type="EMBL" id="CAJC01000149">
    <property type="protein sequence ID" value="CCI53437.1"/>
    <property type="molecule type" value="Genomic_DNA"/>
</dbReference>
<dbReference type="InterPro" id="IPR015018">
    <property type="entry name" value="DUF1905"/>
</dbReference>
<comment type="caution">
    <text evidence="1">The sequence shown here is derived from an EMBL/GenBank/DDBJ whole genome shotgun (WGS) entry which is preliminary data.</text>
</comment>
<dbReference type="STRING" id="1193518.BN13_390054"/>
<evidence type="ECO:0000313" key="1">
    <source>
        <dbReference type="EMBL" id="CCI53437.1"/>
    </source>
</evidence>
<evidence type="ECO:0000313" key="2">
    <source>
        <dbReference type="Proteomes" id="UP000035720"/>
    </source>
</evidence>
<dbReference type="OrthoDB" id="9808666at2"/>
<evidence type="ECO:0008006" key="3">
    <source>
        <dbReference type="Google" id="ProtNLM"/>
    </source>
</evidence>
<dbReference type="RefSeq" id="WP_048545743.1">
    <property type="nucleotide sequence ID" value="NZ_HF571038.1"/>
</dbReference>
<dbReference type="InterPro" id="IPR037079">
    <property type="entry name" value="AF2212/PG0164-like_sf"/>
</dbReference>
<protein>
    <recommendedName>
        <fullName evidence="3">DUF1905 domain-containing protein</fullName>
    </recommendedName>
</protein>
<dbReference type="AlphaFoldDB" id="A0A077MEN9"/>
<sequence>MEFEFVGEVIEWRGPAPYLFVPTPAEVSAELRERPELSYGWGCIAAHARIGETDFETSLMPRGGTYLVPVKVVVQWAEDVGLGDVVTIGIRVAERAT</sequence>
<keyword evidence="2" id="KW-1185">Reference proteome</keyword>
<dbReference type="Gene3D" id="2.40.30.100">
    <property type="entry name" value="AF2212/PG0164-like"/>
    <property type="match status" value="1"/>
</dbReference>
<dbReference type="Proteomes" id="UP000035720">
    <property type="component" value="Unassembled WGS sequence"/>
</dbReference>
<dbReference type="SUPFAM" id="SSF141694">
    <property type="entry name" value="AF2212/PG0164-like"/>
    <property type="match status" value="1"/>
</dbReference>
<organism evidence="1 2">
    <name type="scientific">Nostocoides jenkinsii Ben 74</name>
    <dbReference type="NCBI Taxonomy" id="1193518"/>
    <lineage>
        <taxon>Bacteria</taxon>
        <taxon>Bacillati</taxon>
        <taxon>Actinomycetota</taxon>
        <taxon>Actinomycetes</taxon>
        <taxon>Micrococcales</taxon>
        <taxon>Intrasporangiaceae</taxon>
        <taxon>Nostocoides</taxon>
    </lineage>
</organism>
<name>A0A077MEN9_9MICO</name>
<gene>
    <name evidence="1" type="ORF">BN13_390054</name>
</gene>
<proteinExistence type="predicted"/>
<accession>A0A077MEN9</accession>
<dbReference type="Pfam" id="PF08922">
    <property type="entry name" value="DUF1905"/>
    <property type="match status" value="1"/>
</dbReference>
<reference evidence="1 2" key="1">
    <citation type="journal article" date="2013" name="ISME J.">
        <title>A metabolic model for members of the genus Tetrasphaera involved in enhanced biological phosphorus removal.</title>
        <authorList>
            <person name="Kristiansen R."/>
            <person name="Nguyen H.T.T."/>
            <person name="Saunders A.M."/>
            <person name="Nielsen J.L."/>
            <person name="Wimmer R."/>
            <person name="Le V.Q."/>
            <person name="McIlroy S.J."/>
            <person name="Petrovski S."/>
            <person name="Seviour R.J."/>
            <person name="Calteau A."/>
            <person name="Nielsen K.L."/>
            <person name="Nielsen P.H."/>
        </authorList>
    </citation>
    <scope>NUCLEOTIDE SEQUENCE [LARGE SCALE GENOMIC DNA]</scope>
    <source>
        <strain evidence="1 2">Ben 74</strain>
    </source>
</reference>